<feature type="transmembrane region" description="Helical" evidence="26">
    <location>
        <begin position="3583"/>
        <end position="3606"/>
    </location>
</feature>
<evidence type="ECO:0000259" key="32">
    <source>
        <dbReference type="Pfam" id="PF12781"/>
    </source>
</evidence>
<dbReference type="Pfam" id="PF12775">
    <property type="entry name" value="AAA_7"/>
    <property type="match status" value="1"/>
</dbReference>
<dbReference type="InterPro" id="IPR054354">
    <property type="entry name" value="DYNC2H1-like_lid"/>
</dbReference>
<feature type="domain" description="Dynein heavy chain hydrolytic ATP-binding dynein motor region" evidence="30">
    <location>
        <begin position="1625"/>
        <end position="1963"/>
    </location>
</feature>
<evidence type="ECO:0000256" key="23">
    <source>
        <dbReference type="ARBA" id="ARBA00023273"/>
    </source>
</evidence>
<dbReference type="InterPro" id="IPR035699">
    <property type="entry name" value="AAA_6"/>
</dbReference>
<dbReference type="InterPro" id="IPR035706">
    <property type="entry name" value="AAA_9"/>
</dbReference>
<evidence type="ECO:0000256" key="1">
    <source>
        <dbReference type="ARBA" id="ARBA00004138"/>
    </source>
</evidence>
<evidence type="ECO:0000256" key="22">
    <source>
        <dbReference type="ARBA" id="ARBA00023212"/>
    </source>
</evidence>
<feature type="transmembrane region" description="Helical" evidence="26">
    <location>
        <begin position="3731"/>
        <end position="3750"/>
    </location>
</feature>
<dbReference type="PANTHER" id="PTHR45703:SF22">
    <property type="entry name" value="DYNEIN CYTOPLASMIC 2 HEAVY CHAIN 1"/>
    <property type="match status" value="1"/>
</dbReference>
<dbReference type="InterPro" id="IPR042219">
    <property type="entry name" value="AAA_lid_11_sf"/>
</dbReference>
<keyword evidence="11" id="KW-0493">Microtubule</keyword>
<dbReference type="InterPro" id="IPR026983">
    <property type="entry name" value="DHC"/>
</dbReference>
<dbReference type="InterPro" id="IPR013594">
    <property type="entry name" value="Dynein_heavy_tail"/>
</dbReference>
<evidence type="ECO:0000256" key="21">
    <source>
        <dbReference type="ARBA" id="ARBA00023175"/>
    </source>
</evidence>
<dbReference type="InterPro" id="IPR013604">
    <property type="entry name" value="7TM_chemorcpt"/>
</dbReference>
<evidence type="ECO:0000259" key="35">
    <source>
        <dbReference type="Pfam" id="PF21264"/>
    </source>
</evidence>
<evidence type="ECO:0000259" key="36">
    <source>
        <dbReference type="Pfam" id="PF22597"/>
    </source>
</evidence>
<dbReference type="Gene3D" id="1.20.1270.280">
    <property type="match status" value="1"/>
</dbReference>
<evidence type="ECO:0000256" key="10">
    <source>
        <dbReference type="ARBA" id="ARBA00022692"/>
    </source>
</evidence>
<evidence type="ECO:0000259" key="29">
    <source>
        <dbReference type="Pfam" id="PF08393"/>
    </source>
</evidence>
<feature type="domain" description="Cytoplasmic dynein 2 heavy chain 1 AAA+ ATPase" evidence="35">
    <location>
        <begin position="2097"/>
        <end position="2148"/>
    </location>
</feature>
<dbReference type="GO" id="GO:0030030">
    <property type="term" value="P:cell projection organization"/>
    <property type="evidence" value="ECO:0007669"/>
    <property type="project" value="UniProtKB-KW"/>
</dbReference>
<keyword evidence="13" id="KW-0547">Nucleotide-binding</keyword>
<dbReference type="GO" id="GO:0045505">
    <property type="term" value="F:dynein intermediate chain binding"/>
    <property type="evidence" value="ECO:0007669"/>
    <property type="project" value="InterPro"/>
</dbReference>
<keyword evidence="23" id="KW-0966">Cell projection</keyword>
<evidence type="ECO:0000256" key="14">
    <source>
        <dbReference type="ARBA" id="ARBA00022794"/>
    </source>
</evidence>
<feature type="transmembrane region" description="Helical" evidence="26">
    <location>
        <begin position="3618"/>
        <end position="3641"/>
    </location>
</feature>
<evidence type="ECO:0000256" key="11">
    <source>
        <dbReference type="ARBA" id="ARBA00022701"/>
    </source>
</evidence>
<dbReference type="Pfam" id="PF22597">
    <property type="entry name" value="DYN_lid"/>
    <property type="match status" value="1"/>
</dbReference>
<dbReference type="GO" id="GO:0000235">
    <property type="term" value="C:astral microtubule"/>
    <property type="evidence" value="ECO:0007669"/>
    <property type="project" value="UniProtKB-ARBA"/>
</dbReference>
<evidence type="ECO:0000259" key="28">
    <source>
        <dbReference type="Pfam" id="PF08385"/>
    </source>
</evidence>
<dbReference type="GO" id="GO:1902850">
    <property type="term" value="P:microtubule cytoskeleton organization involved in mitosis"/>
    <property type="evidence" value="ECO:0007669"/>
    <property type="project" value="UniProtKB-ARBA"/>
</dbReference>
<evidence type="ECO:0000256" key="26">
    <source>
        <dbReference type="SAM" id="Phobius"/>
    </source>
</evidence>
<dbReference type="VEuPathDB" id="VectorBase:CSON011602"/>
<dbReference type="Gene3D" id="1.10.8.720">
    <property type="entry name" value="Region D6 of dynein motor"/>
    <property type="match status" value="1"/>
</dbReference>
<feature type="domain" description="Dynein heavy chain region D6 P-loop" evidence="27">
    <location>
        <begin position="3898"/>
        <end position="4006"/>
    </location>
</feature>
<dbReference type="InterPro" id="IPR027417">
    <property type="entry name" value="P-loop_NTPase"/>
</dbReference>
<name>A0A336M3L6_CULSO</name>
<evidence type="ECO:0000256" key="2">
    <source>
        <dbReference type="ARBA" id="ARBA00004202"/>
    </source>
</evidence>
<feature type="transmembrane region" description="Helical" evidence="26">
    <location>
        <begin position="3699"/>
        <end position="3719"/>
    </location>
</feature>
<dbReference type="Gene3D" id="1.20.920.30">
    <property type="match status" value="1"/>
</dbReference>
<keyword evidence="14" id="KW-0970">Cilium biogenesis/degradation</keyword>
<dbReference type="Pfam" id="PF08393">
    <property type="entry name" value="DHC_N2"/>
    <property type="match status" value="1"/>
</dbReference>
<dbReference type="InterPro" id="IPR041658">
    <property type="entry name" value="AAA_lid_11"/>
</dbReference>
<feature type="domain" description="Dynein heavy chain AAA lid" evidence="33">
    <location>
        <begin position="4042"/>
        <end position="4172"/>
    </location>
</feature>
<keyword evidence="22" id="KW-0206">Cytoskeleton</keyword>
<dbReference type="Pfam" id="PF12774">
    <property type="entry name" value="AAA_6"/>
    <property type="match status" value="1"/>
</dbReference>
<dbReference type="InterPro" id="IPR043160">
    <property type="entry name" value="Dynein_C_barrel"/>
</dbReference>
<dbReference type="OMA" id="WCKERVS"/>
<comment type="subcellular location">
    <subcellularLocation>
        <location evidence="4">Cell membrane</location>
        <topology evidence="4">Multi-pass membrane protein</topology>
    </subcellularLocation>
    <subcellularLocation>
        <location evidence="2">Cell membrane</location>
        <topology evidence="2">Peripheral membrane protein</topology>
    </subcellularLocation>
    <subcellularLocation>
        <location evidence="1">Cell projection</location>
        <location evidence="1">Cilium</location>
    </subcellularLocation>
    <subcellularLocation>
        <location evidence="3">Cytoplasm</location>
        <location evidence="3">Cytoskeleton</location>
    </subcellularLocation>
</comment>
<evidence type="ECO:0000259" key="33">
    <source>
        <dbReference type="Pfam" id="PF18198"/>
    </source>
</evidence>
<evidence type="ECO:0000313" key="37">
    <source>
        <dbReference type="EMBL" id="SSX24856.1"/>
    </source>
</evidence>
<comment type="similarity">
    <text evidence="5">Belongs to the dynein heavy chain family.</text>
</comment>
<organism evidence="37">
    <name type="scientific">Culicoides sonorensis</name>
    <name type="common">Biting midge</name>
    <dbReference type="NCBI Taxonomy" id="179676"/>
    <lineage>
        <taxon>Eukaryota</taxon>
        <taxon>Metazoa</taxon>
        <taxon>Ecdysozoa</taxon>
        <taxon>Arthropoda</taxon>
        <taxon>Hexapoda</taxon>
        <taxon>Insecta</taxon>
        <taxon>Pterygota</taxon>
        <taxon>Neoptera</taxon>
        <taxon>Endopterygota</taxon>
        <taxon>Diptera</taxon>
        <taxon>Nematocera</taxon>
        <taxon>Chironomoidea</taxon>
        <taxon>Ceratopogonidae</taxon>
        <taxon>Ceratopogoninae</taxon>
        <taxon>Culicoides</taxon>
        <taxon>Monoculicoides</taxon>
    </lineage>
</organism>
<evidence type="ECO:0000256" key="15">
    <source>
        <dbReference type="ARBA" id="ARBA00022840"/>
    </source>
</evidence>
<feature type="domain" description="Dynein heavy chain tail" evidence="28">
    <location>
        <begin position="183"/>
        <end position="645"/>
    </location>
</feature>
<feature type="domain" description="Dynein heavy chain ATP-binding dynein motor region" evidence="32">
    <location>
        <begin position="3144"/>
        <end position="3369"/>
    </location>
</feature>
<dbReference type="GO" id="GO:0008569">
    <property type="term" value="F:minus-end-directed microtubule motor activity"/>
    <property type="evidence" value="ECO:0007669"/>
    <property type="project" value="InterPro"/>
</dbReference>
<feature type="domain" description="Dynein heavy chain C-terminal" evidence="34">
    <location>
        <begin position="4203"/>
        <end position="4469"/>
    </location>
</feature>
<feature type="coiled-coil region" evidence="25">
    <location>
        <begin position="1191"/>
        <end position="1225"/>
    </location>
</feature>
<evidence type="ECO:0000256" key="4">
    <source>
        <dbReference type="ARBA" id="ARBA00004651"/>
    </source>
</evidence>
<dbReference type="InterPro" id="IPR041228">
    <property type="entry name" value="Dynein_C"/>
</dbReference>
<dbReference type="FunFam" id="3.40.50.300:FF:000996">
    <property type="entry name" value="Cytoplasmic dynein heavy chain"/>
    <property type="match status" value="1"/>
</dbReference>
<gene>
    <name evidence="37" type="primary">CSON011602</name>
</gene>
<evidence type="ECO:0000256" key="7">
    <source>
        <dbReference type="ARBA" id="ARBA00022473"/>
    </source>
</evidence>
<dbReference type="GO" id="GO:0005938">
    <property type="term" value="C:cell cortex"/>
    <property type="evidence" value="ECO:0007669"/>
    <property type="project" value="UniProtKB-ARBA"/>
</dbReference>
<dbReference type="GO" id="GO:0005929">
    <property type="term" value="C:cilium"/>
    <property type="evidence" value="ECO:0007669"/>
    <property type="project" value="UniProtKB-SubCell"/>
</dbReference>
<keyword evidence="19" id="KW-0969">Cilium</keyword>
<evidence type="ECO:0000256" key="3">
    <source>
        <dbReference type="ARBA" id="ARBA00004245"/>
    </source>
</evidence>
<dbReference type="Gene3D" id="6.10.140.1060">
    <property type="match status" value="1"/>
</dbReference>
<keyword evidence="10 26" id="KW-0812">Transmembrane</keyword>
<dbReference type="Pfam" id="PF08395">
    <property type="entry name" value="7tm_7"/>
    <property type="match status" value="1"/>
</dbReference>
<evidence type="ECO:0000256" key="24">
    <source>
        <dbReference type="ARBA" id="ARBA00023902"/>
    </source>
</evidence>
<dbReference type="GO" id="GO:0005524">
    <property type="term" value="F:ATP binding"/>
    <property type="evidence" value="ECO:0007669"/>
    <property type="project" value="UniProtKB-KW"/>
</dbReference>
<evidence type="ECO:0000256" key="25">
    <source>
        <dbReference type="SAM" id="Coils"/>
    </source>
</evidence>
<dbReference type="GO" id="GO:0030473">
    <property type="term" value="P:nuclear migration along microtubule"/>
    <property type="evidence" value="ECO:0007669"/>
    <property type="project" value="UniProtKB-ARBA"/>
</dbReference>
<evidence type="ECO:0000256" key="13">
    <source>
        <dbReference type="ARBA" id="ARBA00022741"/>
    </source>
</evidence>
<feature type="domain" description="Dynein heavy chain AAA module D4" evidence="31">
    <location>
        <begin position="2529"/>
        <end position="2788"/>
    </location>
</feature>
<evidence type="ECO:0000256" key="5">
    <source>
        <dbReference type="ARBA" id="ARBA00008887"/>
    </source>
</evidence>
<dbReference type="InterPro" id="IPR042222">
    <property type="entry name" value="Dynein_2_N"/>
</dbReference>
<dbReference type="Pfam" id="PF18198">
    <property type="entry name" value="AAA_lid_11"/>
    <property type="match status" value="1"/>
</dbReference>
<evidence type="ECO:0000256" key="19">
    <source>
        <dbReference type="ARBA" id="ARBA00023069"/>
    </source>
</evidence>
<dbReference type="Gene3D" id="1.20.140.100">
    <property type="entry name" value="Dynein heavy chain, N-terminal domain 2"/>
    <property type="match status" value="1"/>
</dbReference>
<dbReference type="InterPro" id="IPR013602">
    <property type="entry name" value="Dynein_heavy_linker"/>
</dbReference>
<dbReference type="Gene3D" id="3.20.180.20">
    <property type="entry name" value="Dynein heavy chain, N-terminal domain 2"/>
    <property type="match status" value="1"/>
</dbReference>
<protein>
    <recommendedName>
        <fullName evidence="24">Cytoplasmic dynein 2 heavy chain 1</fullName>
    </recommendedName>
    <alternativeName>
        <fullName evidence="6">Dynein heavy chain, cytoplasmic</fullName>
    </alternativeName>
</protein>
<dbReference type="GO" id="GO:0000070">
    <property type="term" value="P:mitotic sister chromatid segregation"/>
    <property type="evidence" value="ECO:0007669"/>
    <property type="project" value="UniProtKB-ARBA"/>
</dbReference>
<dbReference type="GO" id="GO:0050909">
    <property type="term" value="P:sensory perception of taste"/>
    <property type="evidence" value="ECO:0007669"/>
    <property type="project" value="InterPro"/>
</dbReference>
<keyword evidence="7" id="KW-0217">Developmental protein</keyword>
<dbReference type="Pfam" id="PF12780">
    <property type="entry name" value="AAA_8"/>
    <property type="match status" value="1"/>
</dbReference>
<dbReference type="Gene3D" id="3.10.490.20">
    <property type="match status" value="1"/>
</dbReference>
<dbReference type="EMBL" id="UFQT01000509">
    <property type="protein sequence ID" value="SSX24856.1"/>
    <property type="molecule type" value="Genomic_DNA"/>
</dbReference>
<dbReference type="SUPFAM" id="SSF52540">
    <property type="entry name" value="P-loop containing nucleoside triphosphate hydrolases"/>
    <property type="match status" value="3"/>
</dbReference>
<keyword evidence="21" id="KW-0505">Motor protein</keyword>
<dbReference type="PANTHER" id="PTHR45703">
    <property type="entry name" value="DYNEIN HEAVY CHAIN"/>
    <property type="match status" value="1"/>
</dbReference>
<dbReference type="InterPro" id="IPR004273">
    <property type="entry name" value="Dynein_heavy_D6_P-loop"/>
</dbReference>
<evidence type="ECO:0000256" key="6">
    <source>
        <dbReference type="ARBA" id="ARBA00022197"/>
    </source>
</evidence>
<evidence type="ECO:0000256" key="12">
    <source>
        <dbReference type="ARBA" id="ARBA00022737"/>
    </source>
</evidence>
<keyword evidence="9" id="KW-0963">Cytoplasm</keyword>
<dbReference type="FunFam" id="1.20.920.20:FF:000002">
    <property type="entry name" value="Cytoplasmic dynein 1 heavy chain"/>
    <property type="match status" value="1"/>
</dbReference>
<evidence type="ECO:0000259" key="30">
    <source>
        <dbReference type="Pfam" id="PF12774"/>
    </source>
</evidence>
<evidence type="ECO:0000256" key="17">
    <source>
        <dbReference type="ARBA" id="ARBA00023017"/>
    </source>
</evidence>
<feature type="coiled-coil region" evidence="25">
    <location>
        <begin position="2996"/>
        <end position="3086"/>
    </location>
</feature>
<evidence type="ECO:0000256" key="20">
    <source>
        <dbReference type="ARBA" id="ARBA00023136"/>
    </source>
</evidence>
<evidence type="ECO:0000256" key="9">
    <source>
        <dbReference type="ARBA" id="ARBA00022490"/>
    </source>
</evidence>
<dbReference type="Pfam" id="PF12781">
    <property type="entry name" value="AAA_9"/>
    <property type="match status" value="1"/>
</dbReference>
<dbReference type="InterPro" id="IPR042228">
    <property type="entry name" value="Dynein_linker_3"/>
</dbReference>
<dbReference type="GO" id="GO:0051959">
    <property type="term" value="F:dynein light intermediate chain binding"/>
    <property type="evidence" value="ECO:0007669"/>
    <property type="project" value="InterPro"/>
</dbReference>
<feature type="domain" description="Dynein heavy chain linker" evidence="29">
    <location>
        <begin position="1088"/>
        <end position="1508"/>
    </location>
</feature>
<dbReference type="GO" id="GO:0030286">
    <property type="term" value="C:dynein complex"/>
    <property type="evidence" value="ECO:0007669"/>
    <property type="project" value="UniProtKB-KW"/>
</dbReference>
<dbReference type="Pfam" id="PF03028">
    <property type="entry name" value="Dynein_heavy"/>
    <property type="match status" value="1"/>
</dbReference>
<evidence type="ECO:0000256" key="16">
    <source>
        <dbReference type="ARBA" id="ARBA00022989"/>
    </source>
</evidence>
<keyword evidence="16 26" id="KW-1133">Transmembrane helix</keyword>
<keyword evidence="12" id="KW-0677">Repeat</keyword>
<keyword evidence="20 26" id="KW-0472">Membrane</keyword>
<keyword evidence="8" id="KW-1003">Cell membrane</keyword>
<dbReference type="FunFam" id="3.20.180.20:FF:000002">
    <property type="entry name" value="Cytoplasmic dynein heavy chain 1"/>
    <property type="match status" value="1"/>
</dbReference>
<dbReference type="Gene3D" id="1.10.8.710">
    <property type="match status" value="1"/>
</dbReference>
<dbReference type="InterPro" id="IPR024317">
    <property type="entry name" value="Dynein_heavy_chain_D4_dom"/>
</dbReference>
<evidence type="ECO:0000259" key="34">
    <source>
        <dbReference type="Pfam" id="PF18199"/>
    </source>
</evidence>
<reference evidence="37" key="1">
    <citation type="submission" date="2018-07" db="EMBL/GenBank/DDBJ databases">
        <authorList>
            <person name="Quirk P.G."/>
            <person name="Krulwich T.A."/>
        </authorList>
    </citation>
    <scope>NUCLEOTIDE SEQUENCE</scope>
</reference>
<dbReference type="Gene3D" id="1.20.920.20">
    <property type="match status" value="1"/>
</dbReference>
<dbReference type="GO" id="GO:0005886">
    <property type="term" value="C:plasma membrane"/>
    <property type="evidence" value="ECO:0007669"/>
    <property type="project" value="UniProtKB-SubCell"/>
</dbReference>
<dbReference type="InterPro" id="IPR043157">
    <property type="entry name" value="Dynein_AAA1S"/>
</dbReference>
<sequence length="4472" mass="513156">MSVDRVKFIINTSADYFNTTSGVDDESVIREFFENDELTILTATSINNRILFLHELPQETEFSLIFYKIPKSNYQLHQTTTTIATANNENHRNRFTDTQIGLLTLEGGMVKSIYNSVTRVFSAKSSKRSEYSPELINIIETLQTNLSNTLGLSDTGIHSIQNEINFWQNKLSHASTKADKEAAKNFAISLEKINERLKKEELDSLSAVEEFLDFSNNALDEIWRLPYQYPQNRMKNVLDLLSSIIITACIDITSKEDIWNANPIYIYGTMTQAKEIANSWIQQCDTLTRLFWTNYSQHTWIGDAYVPLLAVHFKARIEEILEMKNIQKQISTLFIHEQQQQQQQQQQHEQILLKAEHLFAPFKEINIYDIGPLGQKRWYKAKKEFDYTLTQIDDKIAILLKGLIHNHLNNTRQVVHIFNKYQNVLSREMVRKTLVAERENLLSTLPKLFLDLRDTLMQSQLDVGDRSQIVTESKWLKIVEHQLIEIQNICDTVLNDLKGFDIVFAQLKEFIEETQALLKVNFQTWCERSLDAVRAGDLVLHDNAPVVKFDEGEGLMFVTFNPMFINFCNDVRELEALGFSVPTELHKCARHASKFISHARHLQQIASFHNTVGDRMVPCQRPIMLKNAVELSRLVKSESVSWNDEASVTRYISMLQAAVNKLSHDNNLLTGYHMNAIKIIGKLMTTDLIRQSGSWKDEMKSLRDIISTLERQGYSNLNPFKLHLDHQLYKALEYQYITGLIDINHKLPEINIDIVFRQQQLQFRPTIEEIRSKYFSQLRKFLEKPISFRGVSEQGNKLFRTMVERNRERFTTLYQAGDNILKKLDTVRDTWLPWVALGCVDIEELCNQHLKTWEQWDMNFKTCKHFSQQIAKIQKTEERLDCFVINLSPLRSDIEFISRRYWEALVYSLRASILEDVAVLQEYLTNSLQVLQHIPLDEKGIVETSAKYEKIVADFPKMAEIIQSVQNKDTCLAGWCKERVSSLSNLIMQWDQLQPLIENHQTLLQGQLDVIKQNIEVQVEKMSEEASKFALRWEATLKDLEASDKADITLFRERQNQWKMIQDKKDHLLTECTKFNVQFPDKVNEIFTKVENEFKKQSEQWEIYEKFMAEYEEVGGEEWAVYRRRPYILTDFLSKWESTLSAINVTISSVRIQNLISHIRSNLPTITLLQSDALVDRHWAKIILLLNMKSKSYHEVKLQELLNVIDELEQNSGEIQNIVRAATSEQIVRQAITELEQWGVTATLKTIIHTDSKGVPLTLVKEFQDVLNKVEQFYFTSTLNLEFYFEILQIGDNQCLLQSAKNSVAFDSFSDQAEIWESKLTNLDYILTNINQIQRKWIYLEPIFSVGTLKNEENIFLRIDKDFRYIMREIEHDTKILSLLKIHNIMSIINALINQLTRCQNTLTSYITAKRNAFARFYFLGDDDLLEILGQSTKEIIIQKHIKKLFPGVFKVGIIVKDNTSFITTIYSAEGDEIKLKNDVCMKSSVEEWLNQLVVEIKSTLKDLIVKCCKHEQITLDQIKKYPMQNSICQYAGILQQHQQKQAPTKDQQEDQSATDEQKIHDNLIQIKIRALLFDLVWQTTTIEYLLKHNVTNLQDWHWLQQLKFYLNEKDHIVRVRMVYAEFEYSYEFLGNYNKLVYTSLAHNCYLTLTQAMHLGCGGNPFGPAGTGKTECVKALGAMLGRLVFVFNCDENIDTSAMALILSGLARCGAWGCFDEFNRLQDSTLSAISMLIQPLQTALKEQKREVCLMEENIPLNSHCCIFVTLNPAGAEYGGRQQLPANLQALFRPIVMQQPEPKEIARVMLFVEGFQFADQIGYRIVELFDLAQKMLSSQRHYDWGLRELKTVLLGCGRILKEIKSKSTQTTNTEENEMEIAVQALRSNTMSKLNVSDGKRFDMLIADVFPNTKLSVTLHDNLRVCIREAFSSNGLISNERQVEKCLELYEQLQKRMGVVIIGPPNSGKTSIISLLKEALALMHQTIRTYTISPKSMNRVQLLGKLDPDTRQWNDGVLTTVAIAANSEPLNVTSWIICDGDIDPEWIEALNSVLDDNRLLTLPSGWRIQFGNNVNFIFETHDLSNASPATISRMGIINLSPEFTTQIGFIKCGLQTIATNVHNKDEFCINMLRGFCSAMEIDTRNEFANKVFQWADIYTQNPGVAEYCFYNNFRSAVEVYDTDELSTTAYNGNSTNNNNNDNSINSGSTSNVLIKTAIVKVNGEALRAFLQSDEKPLFLLVGLSGSGKSLLLQNVIAEFSGYQLVTIHCSAQITASYITYILKQNCISISGVRGKEYKPKFLRLILYLKNIELCPVDNYGSSEVIELLLQLINRNGFYSDTLEWISITGLQICGSMSCITKQNLSPRFLAKAKYLIMGYPSGIAMQKIVQCMLSPLTSKFDLNENLDQLAESMINVYTEVSNRFNANQSCHYRFSPKMLENWIKGIQHYPSDKFQEAVISECDCIFGDRLMEIDHYQEFTKIIQKSFKSPSNFKLSHYFVPLSAKSTQLQFNSVEQWQEILMRTVSIANTENLFIDIPITSELLNLTASICRGLSRPRTNLTVCGMTGSGRNEAIALATTFLHIKTFMPTPINKYGLNDFYNDLKIAMQTAAMENEIVVFVIDQTWLTYSKELLKPIEAVLEGSEIPELFGDDLETIAGPLKNAAQMEGYQESLVMYFQRRVQRNLHLILTLEVTSSDLQELFEEYPAIYRNTEIIWIREFSSDTIDQYPKLNLEILEVSSKKEPIAIPKYFSYLKKFELKWSKSPKRLHQLIKTYYNIFKQMKEQKESYYNKLKKGVDKLSEAHSVVDRLKTEATEQQTAVAEKRKLANQALEMISVTMRSANNQKTDMLELKKQTEESSKKLMIRKKAIEEELSLVEPILKEASAAVGQIKSEALSEIRSLRAPPDTVRDILEGVLRLMGIRDTSWNSMKTFLAKRGVKEDIRSLDPARISPENCLSVEKLLKSKADSFEERNAKRASAAAAPLAAWVKANVQYSKVIQSIKPLEREQNELQANLKRAEAEMNSLSSGLDDVNAKVKELSDQLNMYTQEAAVLEIKLKDAQSTLSTATILIEKLSTEYTNWSKELEVITAEIEQLSLIAFIVSLCITQLSDMLIDDRLIVLEKLSKLLNINTFSIESTILKSQDKVIFEAMGLTPDQQSIENAAILTQMLNLPFGSAPLPLLLDPTGQCLKWLKGYLNLTEKSFEETYQNADRFTYNLELAIRFGKVVIIHEGQNLVPPLLSLITMKTYNRFSKKMIQIGSKLVDLHENFRLILHTNAKSVNLNGDSSAFITPIHFTITTLGFTDQLMSKWIVLKKPELEQKRIELLKNEGELLQKKIKLQDKLLEELSNAQGDILKNEQLFNTLNNIKESTISIEESLKQSYDVRSKLMEDYNEFKPICRSSARFYVGISKIYNFTTMNFIQLFLKAADTDNTSETEVIYKKLVRQTYIILSRSVARKDQIALGLNICKHAYPDVVPEKEWELFVFNFMTSEISTDDSLPSWIPAELSPKLLSIKVQIFDNSTPIAFLTDAFQFVMPSIAHHTILIESMLKYQKQQMIWSFPVKMSESLSKLGINTDLDVQCAVWRYLIHVILVQGFCLSSELLIIYGICHGHGHSSWLYHWLFKLMPFSMGRISILFHGLFVIYTDMYLKAILNEIHFIGTLSKRKKLRLADSQLISKFLIVKDTYGDLTQMNNLVNQMFPLSYMTNILSIFITLAACFYWICVALRAGSTHPIESALCPVGSIVIFTYITMLCEKSLKNVKNLPYELHRIEIRKNQKEFRRVLQSFLLQIEHQPIKHCAGSLFNVNAKLFMDVYATQTPQFYSALQLQDEIIWRKYLDNSKTAPDIPVNVTDFQRILIAQIFRPDLLVPTITLSVSKILGIKNLSGMQLSIKHLSEETSADQPILIVASSGADPSADIKECAKSNKTSLIEVSIGKGQEKHTLNQIKNAAENGNWICIKNVHLAPNWLVSLNEEFRLAQLNASFRMWMICDSDKGFSEQFVNSCCKIVFEPPVGIKSKIRYLFEQYSNFVMLKRNFGYIKPHVALFLLHAIIQERRSYVPQGWCKWYEFGEADLKAALDLLGMILKSNSTAIDWPLLQGLCKKIAYGGRIDYIQDFEKLEELLQEFFDTSIMNNRWSPLKLPIVLLNSGDVQDYINVIDELPDGENPEIIGLSPSTNISKDLIFCRNLLKDLRSKYFNIEEGQNYDKRIKPILNLWKKLVSVTTVMKTCEHLKTDVPTDDPWIIFKQSELILAGSLFNLIHKTLTRLHSVMKDPNIMSKSEIHLMKCLCENQVPLEWKKLWNGPKLATDFIKSVVNKGVEAEKRFRTRDRLDGEINFGDIYNVRTFLATLKLIKSRELGVSTSNLILRTNFDLNKKHDASVIVLPLKIDGASFKNNRLTLSQDKTSVVAKTDKFEIYYIAKESGVLGSQLGTNMMEIPLYNNILREDLICLIQVEIVPSRSDVIYSGVAFIVPE</sequence>
<proteinExistence type="inferred from homology"/>
<feature type="domain" description="Dynein 2 heavy chain 1 cytoplasmic ATPase lid" evidence="36">
    <location>
        <begin position="2389"/>
        <end position="2467"/>
    </location>
</feature>
<evidence type="ECO:0000259" key="31">
    <source>
        <dbReference type="Pfam" id="PF12780"/>
    </source>
</evidence>
<evidence type="ECO:0000256" key="18">
    <source>
        <dbReference type="ARBA" id="ARBA00023054"/>
    </source>
</evidence>
<dbReference type="Pfam" id="PF18199">
    <property type="entry name" value="Dynein_C"/>
    <property type="match status" value="1"/>
</dbReference>
<evidence type="ECO:0000259" key="27">
    <source>
        <dbReference type="Pfam" id="PF03028"/>
    </source>
</evidence>
<evidence type="ECO:0000256" key="8">
    <source>
        <dbReference type="ARBA" id="ARBA00022475"/>
    </source>
</evidence>
<keyword evidence="15" id="KW-0067">ATP-binding</keyword>
<accession>A0A336M3L6</accession>
<dbReference type="Pfam" id="PF21264">
    <property type="entry name" value="DYNC2H1_AAA_dom"/>
    <property type="match status" value="1"/>
</dbReference>
<keyword evidence="18 25" id="KW-0175">Coiled coil</keyword>
<dbReference type="Pfam" id="PF08385">
    <property type="entry name" value="DHC_N1"/>
    <property type="match status" value="1"/>
</dbReference>
<dbReference type="Gene3D" id="3.40.50.300">
    <property type="entry name" value="P-loop containing nucleotide triphosphate hydrolases"/>
    <property type="match status" value="5"/>
</dbReference>
<keyword evidence="17" id="KW-0243">Dynein</keyword>
<dbReference type="InterPro" id="IPR049400">
    <property type="entry name" value="DYNC2H1_AAA_dom"/>
</dbReference>